<reference evidence="1 2" key="1">
    <citation type="submission" date="2010-11" db="EMBL/GenBank/DDBJ databases">
        <title>Complete sequence of Halanaerobium sp. sapolanicus.</title>
        <authorList>
            <consortium name="US DOE Joint Genome Institute"/>
            <person name="Lucas S."/>
            <person name="Copeland A."/>
            <person name="Lapidus A."/>
            <person name="Cheng J.-F."/>
            <person name="Bruce D."/>
            <person name="Goodwin L."/>
            <person name="Pitluck S."/>
            <person name="Davenport K."/>
            <person name="Detter J.C."/>
            <person name="Han C."/>
            <person name="Tapia R."/>
            <person name="Land M."/>
            <person name="Hauser L."/>
            <person name="Jeffries C."/>
            <person name="Kyrpides N."/>
            <person name="Ivanova N."/>
            <person name="Mikhailova N."/>
            <person name="Begemann M.B."/>
            <person name="Mormile M.R."/>
            <person name="Wall J.D."/>
            <person name="Elias D.A."/>
            <person name="Woyke T."/>
        </authorList>
    </citation>
    <scope>NUCLEOTIDE SEQUENCE [LARGE SCALE GENOMIC DNA]</scope>
    <source>
        <strain evidence="2">sapolanicus</strain>
    </source>
</reference>
<dbReference type="EMBL" id="CP002304">
    <property type="protein sequence ID" value="ADQ13724.1"/>
    <property type="molecule type" value="Genomic_DNA"/>
</dbReference>
<sequence length="60" mass="6426">MKPSKIMIVILGVIFVLAFNIAVASEKDITITESVIAVPKNNATSEGESSPNLTVWIINP</sequence>
<gene>
    <name evidence="1" type="ordered locus">Halsa_0243</name>
</gene>
<protein>
    <submittedName>
        <fullName evidence="1">Uncharacterized protein</fullName>
    </submittedName>
</protein>
<dbReference type="KEGG" id="has:Halsa_0243"/>
<dbReference type="RefSeq" id="WP_013404830.1">
    <property type="nucleotide sequence ID" value="NC_014654.1"/>
</dbReference>
<name>E4RNP6_HALHG</name>
<evidence type="ECO:0000313" key="2">
    <source>
        <dbReference type="Proteomes" id="UP000007434"/>
    </source>
</evidence>
<dbReference type="Proteomes" id="UP000007434">
    <property type="component" value="Chromosome"/>
</dbReference>
<dbReference type="AlphaFoldDB" id="E4RNP6"/>
<evidence type="ECO:0000313" key="1">
    <source>
        <dbReference type="EMBL" id="ADQ13724.1"/>
    </source>
</evidence>
<keyword evidence="2" id="KW-1185">Reference proteome</keyword>
<reference evidence="1 2" key="2">
    <citation type="journal article" date="2011" name="J. Bacteriol.">
        <title>Complete Genome Sequence of the Haloalkaliphilic, Hydrogen Producing Halanaerobium hydrogenoformans.</title>
        <authorList>
            <person name="Brown S.D."/>
            <person name="Begemann M.B."/>
            <person name="Mormile M.R."/>
            <person name="Wall J.D."/>
            <person name="Han C.S."/>
            <person name="Goodwin L.A."/>
            <person name="Pitluck S."/>
            <person name="Land M.L."/>
            <person name="Hauser L.J."/>
            <person name="Elias D.A."/>
        </authorList>
    </citation>
    <scope>NUCLEOTIDE SEQUENCE [LARGE SCALE GENOMIC DNA]</scope>
    <source>
        <strain evidence="2">sapolanicus</strain>
    </source>
</reference>
<dbReference type="HOGENOM" id="CLU_2935117_0_0_9"/>
<proteinExistence type="predicted"/>
<accession>E4RNP6</accession>
<organism evidence="1 2">
    <name type="scientific">Halanaerobium hydrogeniformans</name>
    <name type="common">Halanaerobium sp. (strain sapolanicus)</name>
    <dbReference type="NCBI Taxonomy" id="656519"/>
    <lineage>
        <taxon>Bacteria</taxon>
        <taxon>Bacillati</taxon>
        <taxon>Bacillota</taxon>
        <taxon>Clostridia</taxon>
        <taxon>Halanaerobiales</taxon>
        <taxon>Halanaerobiaceae</taxon>
        <taxon>Halanaerobium</taxon>
    </lineage>
</organism>